<dbReference type="AlphaFoldDB" id="H3ZQR5"/>
<dbReference type="Gene3D" id="3.20.20.70">
    <property type="entry name" value="Aldolase class I"/>
    <property type="match status" value="1"/>
</dbReference>
<dbReference type="PANTHER" id="PTHR11228">
    <property type="entry name" value="RADICAL SAM DOMAIN PROTEIN"/>
    <property type="match status" value="1"/>
</dbReference>
<dbReference type="GO" id="GO:0051536">
    <property type="term" value="F:iron-sulfur cluster binding"/>
    <property type="evidence" value="ECO:0007669"/>
    <property type="project" value="UniProtKB-KW"/>
</dbReference>
<evidence type="ECO:0000313" key="6">
    <source>
        <dbReference type="EMBL" id="EHR77641.1"/>
    </source>
</evidence>
<dbReference type="InterPro" id="IPR007197">
    <property type="entry name" value="rSAM"/>
</dbReference>
<dbReference type="OrthoDB" id="30736at2157"/>
<dbReference type="InterPro" id="IPR013785">
    <property type="entry name" value="Aldolase_TIM"/>
</dbReference>
<dbReference type="STRING" id="523849.OCC_09441"/>
<keyword evidence="3" id="KW-0408">Iron</keyword>
<reference evidence="6 7" key="1">
    <citation type="journal article" date="2012" name="J. Bacteriol.">
        <title>Genome sequence of the model hyperthermophilic archaeon Thermococcus litoralis NS-C.</title>
        <authorList>
            <person name="Gardner A.F."/>
            <person name="Kumar S."/>
            <person name="Perler F.B."/>
        </authorList>
    </citation>
    <scope>NUCLEOTIDE SEQUENCE [LARGE SCALE GENOMIC DNA]</scope>
    <source>
        <strain evidence="7">ATCC 51850 / DSM 5473 / JCM 8560 / NS-C</strain>
    </source>
</reference>
<evidence type="ECO:0000256" key="3">
    <source>
        <dbReference type="ARBA" id="ARBA00023004"/>
    </source>
</evidence>
<dbReference type="GeneID" id="55597036"/>
<dbReference type="HOGENOM" id="CLU_009273_4_1_2"/>
<organism evidence="6 7">
    <name type="scientific">Thermococcus litoralis (strain ATCC 51850 / DSM 5473 / JCM 8560 / NS-C)</name>
    <dbReference type="NCBI Taxonomy" id="523849"/>
    <lineage>
        <taxon>Archaea</taxon>
        <taxon>Methanobacteriati</taxon>
        <taxon>Methanobacteriota</taxon>
        <taxon>Thermococci</taxon>
        <taxon>Thermococcales</taxon>
        <taxon>Thermococcaceae</taxon>
        <taxon>Thermococcus</taxon>
    </lineage>
</organism>
<dbReference type="SUPFAM" id="SSF102114">
    <property type="entry name" value="Radical SAM enzymes"/>
    <property type="match status" value="1"/>
</dbReference>
<evidence type="ECO:0000256" key="4">
    <source>
        <dbReference type="ARBA" id="ARBA00023014"/>
    </source>
</evidence>
<evidence type="ECO:0000259" key="5">
    <source>
        <dbReference type="PROSITE" id="PS51918"/>
    </source>
</evidence>
<gene>
    <name evidence="6" type="ORF">OCC_09441</name>
</gene>
<sequence>MRLGVGSLSNELQTFYYSFSNILSRFIQMSTGTNVPYRAGELKEIPEIFSELRSLYRKYRIWPENLKGPVSAAIDVTYRCNYNCPYCYIGCSPDVIRRELSREEIFNVIDELAKLNVLVLCLCGGEPTLRRDLFDIIQYANERGIDVNMVTNGSLISDNFASKLAESGIAAVQVSLDGSRPEIMEKLRPKGSYNRAINAIKNLIEYNIPTIVSFCSTKLNIDNFPETVELCDKLEVLSVRTMYFVPETFEHVKLMPTDDQYRKLITWIFEHSFEYSTRIEFGDPTEHIIIGPYVSLISLSISAEGYILPTPYLSLAYGHVSDGIEKLWKEGLEYAWRDNPVLLSISSYLKTERDILKLKSLFMTRIGSDYLDILQLNEEDLSILARNIREVLST</sequence>
<dbReference type="Proteomes" id="UP000015502">
    <property type="component" value="Chromosome"/>
</dbReference>
<protein>
    <recommendedName>
        <fullName evidence="5">Radical SAM core domain-containing protein</fullName>
    </recommendedName>
</protein>
<proteinExistence type="predicted"/>
<evidence type="ECO:0000256" key="1">
    <source>
        <dbReference type="ARBA" id="ARBA00022691"/>
    </source>
</evidence>
<dbReference type="PROSITE" id="PS51918">
    <property type="entry name" value="RADICAL_SAM"/>
    <property type="match status" value="1"/>
</dbReference>
<accession>H3ZQR5</accession>
<evidence type="ECO:0000313" key="7">
    <source>
        <dbReference type="Proteomes" id="UP000015502"/>
    </source>
</evidence>
<keyword evidence="2" id="KW-0479">Metal-binding</keyword>
<feature type="domain" description="Radical SAM core" evidence="5">
    <location>
        <begin position="66"/>
        <end position="274"/>
    </location>
</feature>
<keyword evidence="4" id="KW-0411">Iron-sulfur</keyword>
<dbReference type="CDD" id="cd01335">
    <property type="entry name" value="Radical_SAM"/>
    <property type="match status" value="1"/>
</dbReference>
<dbReference type="Pfam" id="PF04055">
    <property type="entry name" value="Radical_SAM"/>
    <property type="match status" value="1"/>
</dbReference>
<dbReference type="InterPro" id="IPR050377">
    <property type="entry name" value="Radical_SAM_PqqE_MftC-like"/>
</dbReference>
<dbReference type="KEGG" id="tlt:OCC_09441"/>
<dbReference type="EMBL" id="CP006670">
    <property type="protein sequence ID" value="EHR77641.1"/>
    <property type="molecule type" value="Genomic_DNA"/>
</dbReference>
<name>H3ZQR5_THELN</name>
<dbReference type="InterPro" id="IPR006638">
    <property type="entry name" value="Elp3/MiaA/NifB-like_rSAM"/>
</dbReference>
<keyword evidence="7" id="KW-1185">Reference proteome</keyword>
<dbReference type="SFLD" id="SFLDS00029">
    <property type="entry name" value="Radical_SAM"/>
    <property type="match status" value="1"/>
</dbReference>
<dbReference type="GO" id="GO:0003824">
    <property type="term" value="F:catalytic activity"/>
    <property type="evidence" value="ECO:0007669"/>
    <property type="project" value="InterPro"/>
</dbReference>
<dbReference type="PaxDb" id="523849-OCC_09441"/>
<dbReference type="GO" id="GO:0046872">
    <property type="term" value="F:metal ion binding"/>
    <property type="evidence" value="ECO:0007669"/>
    <property type="project" value="UniProtKB-KW"/>
</dbReference>
<dbReference type="SFLD" id="SFLDG01067">
    <property type="entry name" value="SPASM/twitch_domain_containing"/>
    <property type="match status" value="1"/>
</dbReference>
<dbReference type="RefSeq" id="WP_004069763.1">
    <property type="nucleotide sequence ID" value="NC_022084.1"/>
</dbReference>
<evidence type="ECO:0000256" key="2">
    <source>
        <dbReference type="ARBA" id="ARBA00022723"/>
    </source>
</evidence>
<dbReference type="InterPro" id="IPR058240">
    <property type="entry name" value="rSAM_sf"/>
</dbReference>
<dbReference type="SMART" id="SM00729">
    <property type="entry name" value="Elp3"/>
    <property type="match status" value="1"/>
</dbReference>
<keyword evidence="1" id="KW-0949">S-adenosyl-L-methionine</keyword>
<dbReference type="PANTHER" id="PTHR11228:SF7">
    <property type="entry name" value="PQQA PEPTIDE CYCLASE"/>
    <property type="match status" value="1"/>
</dbReference>
<dbReference type="SFLD" id="SFLDG01386">
    <property type="entry name" value="main_SPASM_domain-containing"/>
    <property type="match status" value="1"/>
</dbReference>